<dbReference type="Ensembl" id="ENSRNOT00000112828.2">
    <property type="protein sequence ID" value="ENSRNOP00000077194.1"/>
    <property type="gene ID" value="ENSRNOG00000012095.5"/>
</dbReference>
<evidence type="ECO:0000313" key="5">
    <source>
        <dbReference type="Ensembl" id="ENSRNOP00000077194.1"/>
    </source>
</evidence>
<dbReference type="InterPro" id="IPR004171">
    <property type="entry name" value="cAMP_dep_PKI"/>
</dbReference>
<dbReference type="PANTHER" id="PTHR15416">
    <property type="entry name" value="CAMP-DEPENDENT PROTEIN KINASE INHIBITOR/PKI"/>
    <property type="match status" value="1"/>
</dbReference>
<accession>A0A8I5Y0V3</accession>
<dbReference type="RGD" id="621021">
    <property type="gene designation" value="Pkia"/>
</dbReference>
<evidence type="ECO:0000256" key="1">
    <source>
        <dbReference type="ARBA" id="ARBA00002844"/>
    </source>
</evidence>
<sequence>MTQCHYKNHLSSFVGSVSSRIPRCGKLQYKLGSLSSSRYTVSSRIPYHKAGWSTSFLAWNKEDSKHLRTIKYVSLLCGYLLAMTDVETTYADFIASGRTGRRNAIHDILVSSASGNSNELALKLAGLDINKTEGEDDGQRSSTEQSGEAQGEAAKSES</sequence>
<keyword evidence="6" id="KW-1185">Reference proteome</keyword>
<dbReference type="RefSeq" id="XP_008759079.2">
    <property type="nucleotide sequence ID" value="XM_008760857.3"/>
</dbReference>
<protein>
    <submittedName>
        <fullName evidence="5">cAMP-dependent protein kinase inhibitor alpha</fullName>
    </submittedName>
</protein>
<reference evidence="5" key="2">
    <citation type="submission" date="2025-08" db="UniProtKB">
        <authorList>
            <consortium name="Ensembl"/>
        </authorList>
    </citation>
    <scope>IDENTIFICATION</scope>
    <source>
        <strain evidence="5">Brown Norway</strain>
    </source>
</reference>
<evidence type="ECO:0000313" key="7">
    <source>
        <dbReference type="RGD" id="621021"/>
    </source>
</evidence>
<gene>
    <name evidence="5 7" type="primary">Pkia</name>
</gene>
<dbReference type="GeneTree" id="ENSGT00530000064276"/>
<name>A0A8I5Y0V3_RAT</name>
<evidence type="ECO:0000256" key="3">
    <source>
        <dbReference type="ARBA" id="ARBA00023013"/>
    </source>
</evidence>
<evidence type="ECO:0000256" key="4">
    <source>
        <dbReference type="SAM" id="MobiDB-lite"/>
    </source>
</evidence>
<dbReference type="Pfam" id="PF02827">
    <property type="entry name" value="PKI"/>
    <property type="match status" value="1"/>
</dbReference>
<keyword evidence="3" id="KW-0649">Protein kinase inhibitor</keyword>
<feature type="region of interest" description="Disordered" evidence="4">
    <location>
        <begin position="131"/>
        <end position="158"/>
    </location>
</feature>
<dbReference type="Proteomes" id="UP000002494">
    <property type="component" value="Chromosome 2"/>
</dbReference>
<proteinExistence type="evidence at protein level"/>
<reference evidence="5" key="1">
    <citation type="submission" date="2024-01" db="EMBL/GenBank/DDBJ databases">
        <title>GRCr8: a new rat reference genome assembly contstructed from accurate long reads and long range scaffolding.</title>
        <authorList>
            <person name="Doris P.A."/>
            <person name="Kalbfleisch T."/>
            <person name="Li K."/>
            <person name="Howe K."/>
            <person name="Wood J."/>
        </authorList>
    </citation>
    <scope>NUCLEOTIDE SEQUENCE [LARGE SCALE GENOMIC DNA]</scope>
    <source>
        <strain evidence="5">Brown Norway</strain>
    </source>
</reference>
<dbReference type="GeneID" id="114906"/>
<dbReference type="CTD" id="5569"/>
<keyword evidence="8" id="KW-1267">Proteomics identification</keyword>
<dbReference type="GO" id="GO:0004862">
    <property type="term" value="F:cAMP-dependent protein kinase inhibitor activity"/>
    <property type="evidence" value="ECO:0007669"/>
    <property type="project" value="InterPro"/>
</dbReference>
<reference evidence="5" key="3">
    <citation type="submission" date="2025-09" db="UniProtKB">
        <authorList>
            <consortium name="Ensembl"/>
        </authorList>
    </citation>
    <scope>IDENTIFICATION</scope>
    <source>
        <strain evidence="5">Brown Norway</strain>
    </source>
</reference>
<dbReference type="AlphaFoldDB" id="A0A8I5Y0V3"/>
<evidence type="ECO:0000256" key="2">
    <source>
        <dbReference type="ARBA" id="ARBA00006393"/>
    </source>
</evidence>
<organism evidence="5 6">
    <name type="scientific">Rattus norvegicus</name>
    <name type="common">Rat</name>
    <dbReference type="NCBI Taxonomy" id="10116"/>
    <lineage>
        <taxon>Eukaryota</taxon>
        <taxon>Metazoa</taxon>
        <taxon>Chordata</taxon>
        <taxon>Craniata</taxon>
        <taxon>Vertebrata</taxon>
        <taxon>Euteleostomi</taxon>
        <taxon>Mammalia</taxon>
        <taxon>Eutheria</taxon>
        <taxon>Euarchontoglires</taxon>
        <taxon>Glires</taxon>
        <taxon>Rodentia</taxon>
        <taxon>Myomorpha</taxon>
        <taxon>Muroidea</taxon>
        <taxon>Muridae</taxon>
        <taxon>Murinae</taxon>
        <taxon>Rattus</taxon>
    </lineage>
</organism>
<comment type="function">
    <text evidence="1">Extremely potent competitive inhibitor of cAMP-dependent protein kinase activity, this protein interacts with the catalytic subunit of the enzyme after the cAMP-induced dissociation of its regulatory chains.</text>
</comment>
<evidence type="ECO:0007829" key="8">
    <source>
        <dbReference type="PeptideAtlas" id="A0A8I5Y0V3"/>
    </source>
</evidence>
<comment type="similarity">
    <text evidence="2">Belongs to the PKI family.</text>
</comment>
<evidence type="ECO:0000313" key="6">
    <source>
        <dbReference type="Proteomes" id="UP000002494"/>
    </source>
</evidence>